<sequence>MVDQINEIVQIYSRDKLFFLGRKPQLTNEFSKRQFLEHADYSVDLLDMFDEIAEPKSKRSWNRFGSLSL</sequence>
<keyword evidence="2" id="KW-1185">Reference proteome</keyword>
<dbReference type="EMBL" id="BSNS01000029">
    <property type="protein sequence ID" value="GLQ58063.1"/>
    <property type="molecule type" value="Genomic_DNA"/>
</dbReference>
<dbReference type="Proteomes" id="UP001156691">
    <property type="component" value="Unassembled WGS sequence"/>
</dbReference>
<organism evidence="1 2">
    <name type="scientific">Devosia nitrariae</name>
    <dbReference type="NCBI Taxonomy" id="2071872"/>
    <lineage>
        <taxon>Bacteria</taxon>
        <taxon>Pseudomonadati</taxon>
        <taxon>Pseudomonadota</taxon>
        <taxon>Alphaproteobacteria</taxon>
        <taxon>Hyphomicrobiales</taxon>
        <taxon>Devosiaceae</taxon>
        <taxon>Devosia</taxon>
    </lineage>
</organism>
<comment type="caution">
    <text evidence="1">The sequence shown here is derived from an EMBL/GenBank/DDBJ whole genome shotgun (WGS) entry which is preliminary data.</text>
</comment>
<protein>
    <submittedName>
        <fullName evidence="1">Uncharacterized protein</fullName>
    </submittedName>
</protein>
<name>A0ABQ5WD67_9HYPH</name>
<proteinExistence type="predicted"/>
<reference evidence="2" key="1">
    <citation type="journal article" date="2019" name="Int. J. Syst. Evol. Microbiol.">
        <title>The Global Catalogue of Microorganisms (GCM) 10K type strain sequencing project: providing services to taxonomists for standard genome sequencing and annotation.</title>
        <authorList>
            <consortium name="The Broad Institute Genomics Platform"/>
            <consortium name="The Broad Institute Genome Sequencing Center for Infectious Disease"/>
            <person name="Wu L."/>
            <person name="Ma J."/>
        </authorList>
    </citation>
    <scope>NUCLEOTIDE SEQUENCE [LARGE SCALE GENOMIC DNA]</scope>
    <source>
        <strain evidence="2">NBRC 112416</strain>
    </source>
</reference>
<evidence type="ECO:0000313" key="1">
    <source>
        <dbReference type="EMBL" id="GLQ58063.1"/>
    </source>
</evidence>
<gene>
    <name evidence="1" type="ORF">GCM10010862_53220</name>
</gene>
<accession>A0ABQ5WD67</accession>
<evidence type="ECO:0000313" key="2">
    <source>
        <dbReference type="Proteomes" id="UP001156691"/>
    </source>
</evidence>